<dbReference type="EMBL" id="CAADFG010000022">
    <property type="protein sequence ID" value="VFJ90475.1"/>
    <property type="molecule type" value="Genomic_DNA"/>
</dbReference>
<organism evidence="2">
    <name type="scientific">Candidatus Kentrum eta</name>
    <dbReference type="NCBI Taxonomy" id="2126337"/>
    <lineage>
        <taxon>Bacteria</taxon>
        <taxon>Pseudomonadati</taxon>
        <taxon>Pseudomonadota</taxon>
        <taxon>Gammaproteobacteria</taxon>
        <taxon>Candidatus Kentrum</taxon>
    </lineage>
</organism>
<dbReference type="EMBL" id="CAADFJ010000020">
    <property type="protein sequence ID" value="VFJ98269.1"/>
    <property type="molecule type" value="Genomic_DNA"/>
</dbReference>
<dbReference type="EMBL" id="CAADFI010000020">
    <property type="protein sequence ID" value="VFJ91673.1"/>
    <property type="molecule type" value="Genomic_DNA"/>
</dbReference>
<evidence type="ECO:0000313" key="4">
    <source>
        <dbReference type="EMBL" id="VFJ98269.1"/>
    </source>
</evidence>
<feature type="transmembrane region" description="Helical" evidence="1">
    <location>
        <begin position="424"/>
        <end position="449"/>
    </location>
</feature>
<sequence length="460" mass="50810">MNIGNPRMSFRNTANLISRLLLRENWPAGDGDRRKLLFYLFPQLGSLLLLLLIAWGGLWIVSEEHVLRDGMAEVANSPYMAILIEGYMYGSEGGTGDGADPHEPAYWRNLTLDTLLPNTAGSPLGQEPVFESVSVYSNGYLSFLDSKNQQVSGFKGLVLDFVNSERRNERLLDGLREAAGEKWRWNELRNVNGIIMSGQLMESLGYAKPWPRTIGTQKDDYGHNDPQGNVTFPVVVLDELPYRRFTIPRRMDILADFASLPPSVGQVHFDGDGEPVELSRYDGAMLYLNQKLVLMDGVQNRLIPALRGFINRQVDQKVHSEILEVLGTALSNQAMLQRLSGLFTSAAIALAVILALYNAVVLHSRVYRIGVLREQGASARLFVMVFLIQSLLFTLLAFVLALLIHVGLSSQGLSLAQLMGIPEVGGLFAGLSVAAVVGYVVPAIVFINLMEPAEMVSYRA</sequence>
<proteinExistence type="predicted"/>
<accession>A0A450UDN5</accession>
<name>A0A450UDN5_9GAMM</name>
<feature type="transmembrane region" description="Helical" evidence="1">
    <location>
        <begin position="36"/>
        <end position="61"/>
    </location>
</feature>
<dbReference type="AlphaFoldDB" id="A0A450UDN5"/>
<evidence type="ECO:0000313" key="3">
    <source>
        <dbReference type="EMBL" id="VFJ91673.1"/>
    </source>
</evidence>
<feature type="transmembrane region" description="Helical" evidence="1">
    <location>
        <begin position="339"/>
        <end position="360"/>
    </location>
</feature>
<reference evidence="2" key="1">
    <citation type="submission" date="2019-02" db="EMBL/GenBank/DDBJ databases">
        <authorList>
            <person name="Gruber-Vodicka R. H."/>
            <person name="Seah K. B. B."/>
        </authorList>
    </citation>
    <scope>NUCLEOTIDE SEQUENCE</scope>
    <source>
        <strain evidence="4">BECK_SA2B12</strain>
        <strain evidence="2">BECK_SA2B15</strain>
        <strain evidence="3">BECK_SA2B20</strain>
    </source>
</reference>
<keyword evidence="1" id="KW-0812">Transmembrane</keyword>
<gene>
    <name evidence="2" type="ORF">BECKH772A_GA0070896_100222</name>
    <name evidence="3" type="ORF">BECKH772B_GA0070898_100202</name>
    <name evidence="4" type="ORF">BECKH772C_GA0070978_100202</name>
</gene>
<feature type="transmembrane region" description="Helical" evidence="1">
    <location>
        <begin position="381"/>
        <end position="404"/>
    </location>
</feature>
<evidence type="ECO:0000256" key="1">
    <source>
        <dbReference type="SAM" id="Phobius"/>
    </source>
</evidence>
<keyword evidence="1" id="KW-1133">Transmembrane helix</keyword>
<keyword evidence="1" id="KW-0472">Membrane</keyword>
<evidence type="ECO:0000313" key="2">
    <source>
        <dbReference type="EMBL" id="VFJ90475.1"/>
    </source>
</evidence>
<protein>
    <submittedName>
        <fullName evidence="2">Uncharacterized protein</fullName>
    </submittedName>
</protein>